<reference evidence="1 2" key="1">
    <citation type="submission" date="2019-03" db="EMBL/GenBank/DDBJ databases">
        <authorList>
            <person name="Kim M.K.M."/>
        </authorList>
    </citation>
    <scope>NUCLEOTIDE SEQUENCE [LARGE SCALE GENOMIC DNA]</scope>
    <source>
        <strain evidence="1 2">17J68-12</strain>
    </source>
</reference>
<accession>A0A4R1BDT6</accession>
<evidence type="ECO:0000313" key="2">
    <source>
        <dbReference type="Proteomes" id="UP000295334"/>
    </source>
</evidence>
<keyword evidence="2" id="KW-1185">Reference proteome</keyword>
<dbReference type="NCBIfam" id="TIGR03696">
    <property type="entry name" value="Rhs_assc_core"/>
    <property type="match status" value="1"/>
</dbReference>
<dbReference type="InterPro" id="IPR022385">
    <property type="entry name" value="Rhs_assc_core"/>
</dbReference>
<sequence length="436" mass="48504">MKEQHLYGSSRLGIRERVGVTTGTGEAVFDPGAIAYLRGEKRYELSNHLGNVLVTISDRKYGVDTSGDGESDRFIADVLSAQDYYPFGMQMPGRAFAAGTGYRYGFNGKEDDPDLADGLIAFEARAYDSRISRFFSNDPRSEEYPWQSPYAYYSNSPTGVIDFNGEGDYYKKDGTHLGNDGKNDNKLYTAERMRVVISEKKDANGNAIMLGGKRVVEQIKVFEGAIKLNMSHSDFQEAVSIVRQEGDSKDPAEYKVLASIFFNHAGNDPTKLVQTIRKESSVYRVGKPKDRFSPEDNSIPVISSRAGILNRLIGGPDLSGGATQNDGNDFFAWGLTRGKWHNGKHAKFTEYQTITISKDIFDKAVSNLRAAHPKGTVKFSAFGLGTMPIIESVFLDWRNFDKNGNFIYQTGVKNGRHLEATATAGETIYWRVNIKR</sequence>
<proteinExistence type="predicted"/>
<name>A0A4R1BDT6_9BACT</name>
<protein>
    <recommendedName>
        <fullName evidence="3">RHS repeat-associated core domain-containing protein</fullName>
    </recommendedName>
</protein>
<organism evidence="1 2">
    <name type="scientific">Flaviaesturariibacter flavus</name>
    <dbReference type="NCBI Taxonomy" id="2502780"/>
    <lineage>
        <taxon>Bacteria</taxon>
        <taxon>Pseudomonadati</taxon>
        <taxon>Bacteroidota</taxon>
        <taxon>Chitinophagia</taxon>
        <taxon>Chitinophagales</taxon>
        <taxon>Chitinophagaceae</taxon>
        <taxon>Flaviaestuariibacter</taxon>
    </lineage>
</organism>
<evidence type="ECO:0008006" key="3">
    <source>
        <dbReference type="Google" id="ProtNLM"/>
    </source>
</evidence>
<comment type="caution">
    <text evidence="1">The sequence shown here is derived from an EMBL/GenBank/DDBJ whole genome shotgun (WGS) entry which is preliminary data.</text>
</comment>
<dbReference type="EMBL" id="SJZI01000032">
    <property type="protein sequence ID" value="TCJ15158.1"/>
    <property type="molecule type" value="Genomic_DNA"/>
</dbReference>
<dbReference type="Gene3D" id="2.180.10.10">
    <property type="entry name" value="RHS repeat-associated core"/>
    <property type="match status" value="1"/>
</dbReference>
<dbReference type="Proteomes" id="UP000295334">
    <property type="component" value="Unassembled WGS sequence"/>
</dbReference>
<evidence type="ECO:0000313" key="1">
    <source>
        <dbReference type="EMBL" id="TCJ15158.1"/>
    </source>
</evidence>
<gene>
    <name evidence="1" type="ORF">EPD60_07915</name>
</gene>
<dbReference type="AlphaFoldDB" id="A0A4R1BDT6"/>
<dbReference type="OrthoDB" id="2972467at2"/>